<dbReference type="RefSeq" id="WP_329497342.1">
    <property type="nucleotide sequence ID" value="NZ_CP108460.1"/>
</dbReference>
<dbReference type="EMBL" id="CP108482">
    <property type="protein sequence ID" value="WUS57270.1"/>
    <property type="molecule type" value="Genomic_DNA"/>
</dbReference>
<proteinExistence type="predicted"/>
<sequence>MDFTVIANAVEVDAGVKRVSMRFIKKYAAPERVRLSSELCEKISNALHEHGLVTVPRTLPTSENDWVYVIGKDSPLGQAVGIAATVASFAQLGVSSLGGLESNFPGLQELFLGGPPLK</sequence>
<organism evidence="1 2">
    <name type="scientific">Kitasatospora herbaricolor</name>
    <dbReference type="NCBI Taxonomy" id="68217"/>
    <lineage>
        <taxon>Bacteria</taxon>
        <taxon>Bacillati</taxon>
        <taxon>Actinomycetota</taxon>
        <taxon>Actinomycetes</taxon>
        <taxon>Kitasatosporales</taxon>
        <taxon>Streptomycetaceae</taxon>
        <taxon>Kitasatospora</taxon>
    </lineage>
</organism>
<gene>
    <name evidence="1" type="ORF">OG469_18215</name>
</gene>
<evidence type="ECO:0000313" key="1">
    <source>
        <dbReference type="EMBL" id="WUS57270.1"/>
    </source>
</evidence>
<evidence type="ECO:0000313" key="2">
    <source>
        <dbReference type="Proteomes" id="UP001432014"/>
    </source>
</evidence>
<accession>A0ABZ1W983</accession>
<dbReference type="Proteomes" id="UP001432014">
    <property type="component" value="Chromosome"/>
</dbReference>
<keyword evidence="2" id="KW-1185">Reference proteome</keyword>
<name>A0ABZ1W983_9ACTN</name>
<protein>
    <submittedName>
        <fullName evidence="1">Uncharacterized protein</fullName>
    </submittedName>
</protein>
<reference evidence="1 2" key="1">
    <citation type="submission" date="2022-10" db="EMBL/GenBank/DDBJ databases">
        <title>The complete genomes of actinobacterial strains from the NBC collection.</title>
        <authorList>
            <person name="Joergensen T.S."/>
            <person name="Alvarez Arevalo M."/>
            <person name="Sterndorff E.B."/>
            <person name="Faurdal D."/>
            <person name="Vuksanovic O."/>
            <person name="Mourched A.-S."/>
            <person name="Charusanti P."/>
            <person name="Shaw S."/>
            <person name="Blin K."/>
            <person name="Weber T."/>
        </authorList>
    </citation>
    <scope>NUCLEOTIDE SEQUENCE [LARGE SCALE GENOMIC DNA]</scope>
    <source>
        <strain evidence="1 2">NBC_01247</strain>
    </source>
</reference>